<keyword evidence="3" id="KW-1185">Reference proteome</keyword>
<dbReference type="EMBL" id="JARIHO010000018">
    <property type="protein sequence ID" value="KAJ7347839.1"/>
    <property type="molecule type" value="Genomic_DNA"/>
</dbReference>
<feature type="compositionally biased region" description="Low complexity" evidence="1">
    <location>
        <begin position="65"/>
        <end position="82"/>
    </location>
</feature>
<evidence type="ECO:0000313" key="2">
    <source>
        <dbReference type="EMBL" id="KAJ7347839.1"/>
    </source>
</evidence>
<accession>A0AAD7ESJ0</accession>
<dbReference type="Proteomes" id="UP001218218">
    <property type="component" value="Unassembled WGS sequence"/>
</dbReference>
<evidence type="ECO:0000313" key="3">
    <source>
        <dbReference type="Proteomes" id="UP001218218"/>
    </source>
</evidence>
<gene>
    <name evidence="2" type="ORF">DFH08DRAFT_960235</name>
</gene>
<comment type="caution">
    <text evidence="2">The sequence shown here is derived from an EMBL/GenBank/DDBJ whole genome shotgun (WGS) entry which is preliminary data.</text>
</comment>
<protein>
    <submittedName>
        <fullName evidence="2">Uncharacterized protein</fullName>
    </submittedName>
</protein>
<proteinExistence type="predicted"/>
<feature type="region of interest" description="Disordered" evidence="1">
    <location>
        <begin position="40"/>
        <end position="100"/>
    </location>
</feature>
<dbReference type="AlphaFoldDB" id="A0AAD7ESJ0"/>
<sequence>MSDALSSAGDANSIHNLIFSVSSVGTEALDAIELNTRFEVPPERARPVRGAPTPTATQPSKRGSVAESTSTAATSSTDSGSTMLRPCKSASPPRTLHPLTRASSSPWMALLLLRGTRTQLMLNTLGPISDDFDSRHTWAAGTAHWTCLMRPGCRSWHPLLCTLLAMFLATLLVPTLPPCFLPRVDGAAVPSPSSPCTPP</sequence>
<name>A0AAD7ESJ0_9AGAR</name>
<reference evidence="2" key="1">
    <citation type="submission" date="2023-03" db="EMBL/GenBank/DDBJ databases">
        <title>Massive genome expansion in bonnet fungi (Mycena s.s.) driven by repeated elements and novel gene families across ecological guilds.</title>
        <authorList>
            <consortium name="Lawrence Berkeley National Laboratory"/>
            <person name="Harder C.B."/>
            <person name="Miyauchi S."/>
            <person name="Viragh M."/>
            <person name="Kuo A."/>
            <person name="Thoen E."/>
            <person name="Andreopoulos B."/>
            <person name="Lu D."/>
            <person name="Skrede I."/>
            <person name="Drula E."/>
            <person name="Henrissat B."/>
            <person name="Morin E."/>
            <person name="Kohler A."/>
            <person name="Barry K."/>
            <person name="LaButti K."/>
            <person name="Morin E."/>
            <person name="Salamov A."/>
            <person name="Lipzen A."/>
            <person name="Mereny Z."/>
            <person name="Hegedus B."/>
            <person name="Baldrian P."/>
            <person name="Stursova M."/>
            <person name="Weitz H."/>
            <person name="Taylor A."/>
            <person name="Grigoriev I.V."/>
            <person name="Nagy L.G."/>
            <person name="Martin F."/>
            <person name="Kauserud H."/>
        </authorList>
    </citation>
    <scope>NUCLEOTIDE SEQUENCE</scope>
    <source>
        <strain evidence="2">CBHHK002</strain>
    </source>
</reference>
<evidence type="ECO:0000256" key="1">
    <source>
        <dbReference type="SAM" id="MobiDB-lite"/>
    </source>
</evidence>
<organism evidence="2 3">
    <name type="scientific">Mycena albidolilacea</name>
    <dbReference type="NCBI Taxonomy" id="1033008"/>
    <lineage>
        <taxon>Eukaryota</taxon>
        <taxon>Fungi</taxon>
        <taxon>Dikarya</taxon>
        <taxon>Basidiomycota</taxon>
        <taxon>Agaricomycotina</taxon>
        <taxon>Agaricomycetes</taxon>
        <taxon>Agaricomycetidae</taxon>
        <taxon>Agaricales</taxon>
        <taxon>Marasmiineae</taxon>
        <taxon>Mycenaceae</taxon>
        <taxon>Mycena</taxon>
    </lineage>
</organism>